<evidence type="ECO:0000256" key="4">
    <source>
        <dbReference type="ARBA" id="ARBA00022490"/>
    </source>
</evidence>
<dbReference type="HOGENOM" id="CLU_001547_1_0_1"/>
<evidence type="ECO:0000256" key="6">
    <source>
        <dbReference type="ARBA" id="ARBA00023136"/>
    </source>
</evidence>
<keyword evidence="7" id="KW-0009">Actin-binding</keyword>
<dbReference type="SMART" id="SM00262">
    <property type="entry name" value="GEL"/>
    <property type="match status" value="5"/>
</dbReference>
<dbReference type="Pfam" id="PF02209">
    <property type="entry name" value="VHP"/>
    <property type="match status" value="1"/>
</dbReference>
<keyword evidence="12" id="KW-1185">Reference proteome</keyword>
<dbReference type="GO" id="GO:0051016">
    <property type="term" value="P:barbed-end actin filament capping"/>
    <property type="evidence" value="ECO:0000318"/>
    <property type="project" value="GO_Central"/>
</dbReference>
<dbReference type="GeneTree" id="ENSGT00940000166361"/>
<reference evidence="12" key="1">
    <citation type="submission" date="2011-12" db="EMBL/GenBank/DDBJ databases">
        <title>The Draft Genome of Lepisosteus oculatus.</title>
        <authorList>
            <consortium name="The Broad Institute Genome Assembly &amp; Analysis Group"/>
            <consortium name="Computational R&amp;D Group"/>
            <consortium name="and Sequencing Platform"/>
            <person name="Di Palma F."/>
            <person name="Alfoldi J."/>
            <person name="Johnson J."/>
            <person name="Berlin A."/>
            <person name="Gnerre S."/>
            <person name="Jaffe D."/>
            <person name="MacCallum I."/>
            <person name="Young S."/>
            <person name="Walker B.J."/>
            <person name="Lander E.S."/>
            <person name="Lindblad-Toh K."/>
        </authorList>
    </citation>
    <scope>NUCLEOTIDE SEQUENCE [LARGE SCALE GENOMIC DNA]</scope>
</reference>
<dbReference type="InParanoid" id="W5N0P6"/>
<evidence type="ECO:0000256" key="5">
    <source>
        <dbReference type="ARBA" id="ARBA00022737"/>
    </source>
</evidence>
<feature type="region of interest" description="Disordered" evidence="9">
    <location>
        <begin position="23"/>
        <end position="286"/>
    </location>
</feature>
<feature type="compositionally biased region" description="Basic and acidic residues" evidence="9">
    <location>
        <begin position="53"/>
        <end position="72"/>
    </location>
</feature>
<evidence type="ECO:0000256" key="7">
    <source>
        <dbReference type="ARBA" id="ARBA00023203"/>
    </source>
</evidence>
<dbReference type="GO" id="GO:0051015">
    <property type="term" value="F:actin filament binding"/>
    <property type="evidence" value="ECO:0000318"/>
    <property type="project" value="GO_Central"/>
</dbReference>
<dbReference type="InterPro" id="IPR036886">
    <property type="entry name" value="Villin_headpiece_dom_sf"/>
</dbReference>
<dbReference type="Ensembl" id="ENSLOCT00000014234.1">
    <property type="protein sequence ID" value="ENSLOCP00000014205.1"/>
    <property type="gene ID" value="ENSLOCG00000011559.1"/>
</dbReference>
<dbReference type="SUPFAM" id="SSF55753">
    <property type="entry name" value="Actin depolymerizing proteins"/>
    <property type="match status" value="5"/>
</dbReference>
<protein>
    <submittedName>
        <fullName evidence="11">Supervillin d</fullName>
    </submittedName>
</protein>
<dbReference type="InterPro" id="IPR007123">
    <property type="entry name" value="Gelsolin-like_dom"/>
</dbReference>
<dbReference type="FunFam" id="1.10.950.10:FF:000003">
    <property type="entry name" value="supervillin isoform X2"/>
    <property type="match status" value="1"/>
</dbReference>
<keyword evidence="5" id="KW-0677">Repeat</keyword>
<keyword evidence="6" id="KW-0472">Membrane</keyword>
<evidence type="ECO:0000313" key="12">
    <source>
        <dbReference type="Proteomes" id="UP000018468"/>
    </source>
</evidence>
<dbReference type="PANTHER" id="PTHR11977">
    <property type="entry name" value="VILLIN"/>
    <property type="match status" value="1"/>
</dbReference>
<evidence type="ECO:0000256" key="3">
    <source>
        <dbReference type="ARBA" id="ARBA00008418"/>
    </source>
</evidence>
<name>W5N0P6_LEPOC</name>
<dbReference type="Proteomes" id="UP000018468">
    <property type="component" value="Linkage group LG15"/>
</dbReference>
<dbReference type="PROSITE" id="PS51089">
    <property type="entry name" value="HP"/>
    <property type="match status" value="1"/>
</dbReference>
<sequence length="1752" mass="191211">MEPLESKSERIAKYKAERRRELAQKYGTAEEVPSKCIRRDREICQGESADSGQRAREAAGDLQDRDVPKQDSAEPGGSPHRGEQPLASDANGAAGAQEGAAGVRRGRGEGRAALTSSSRETPAPGQERTALTVANGTCVGAGGESSRSRATDLGPTRPWSGGSAGLCSQGGSPWGPQGPQGPDSAHIHTRVSVGQLRKTLLQTANGKPEERPPVAAGPVSSSLDLAVAGPRGPRRSVAAGTSRRASERFRTQPVTAAEVLESGRPAPRAAARCSAEAEEEEKTKVDVKTDDRAKLSVAAKMSLFKELEKTASPEATSFLKPRGSGVAQERRVRRLHDRARTQPVTTEEMVVASSCKPSAAQICATCSLPKAGASGEAQAAQAALGDARLVAEDASSQLTLGEKLALFNKLAQTEAQTELVLEAGDRKRRQKEARYRTQPITVNEVEMLQKGPAQLPPLHLSRSARLEPGEVGQIVPAERLEGEETRSAGSGVSPQHSDPESREIRGILKRRTGSSECESCAGKATSSEVKGQAREGPPDPPGEGGDASASLSADHTAGGPDRSVVAKRIRAAKLRALGSLSTGERKGASLTRARLCRLAQLTSGEQEHKRDTRKKPGDVVHMSLNDRFSQLQDAENAWRKKVSPVLLFLPSCDIRTALFVLCWFSGVKVHALPIYSLVFQLLQTLGCQLAPCRKPSAEVETKLSLAERMRILQEKEQQWKTRGKGASNDSTQFTVAGRMARKDCMTGVVTGKEDSPIIQKRSAGGTPVKPLEEIASRSDVEVEGDKRLDKLESFLGKLHSKGMRQQETSITVTQETVKEVVRPDDEETFSKFYRTVSPLALSPSSSVEIEEDFSAIFEAYTPKLTSAVAEHKRAVRPARKTQGSRNPLRALADRDDIRQEYTEQRLNVAALESKRIQVEKMAKHSSYADVALAGLASKENFRRVQLRDAKSTEQVTNNSAQPFKKLMLIQVKGRRHVQVRLVEPVTSSLNSGDCFLLITPSRCFLWVGEFANVIEKAKASELAAFIQTKRDLGCKAAQVTLLEEGVGTESSRAKEFWSLLGGKAEYRGAGGPEEDEVYESAVVESNCAYRLVEDRLVPHDSWAAIPSVSMLGSKEVLVLDFGSELYVWHGKEVPLGDRKVAVQLGKQLWSGPYDYSSCRVNPLDATGAGARTPQKGEGRPDWALFGRLSEHNETALFKEKFLDWGESRSTREEPTVPELKSPTQSPVELELKPCDAKALLACSSPAARTVLEGVDVQRGYGLIEVEDRRPAQLATLAVEAWSVREFGECELPRESVGQLHEEDTYVIKWTYCITNAVGKRQKPDQVGSGGGGGGGPGRERCACFFWQGSCSSASGKGASALMTVERGSQRGAQVQVTQGKEPPCFLQLFQGGMVVHKGSRDDVSKNTGGWRLFCVRGEVPVEGSLLEVECCCSSLRSRVSAVLLHAQQGALYLWHGCKAHATVREVGKKAVERITQLCPAEMGLHSNSALQVQELEEGSEPVEFWNALGQQDRKAYDCMLQDPGKYNFTPRLFRLSASSGMFVAEEQLGPARTSGTVTAMPFLQENLYSVPQPALFLLDNRMEVYLWQGQQPPDVECTGSAQIRWDSERKCAMETVLQYCKEKNARRPPRAYLIHAGAEPLTFTNIFPKWEALPAINRITGRESILAEASWDKVILVQDALARLCKTQYSLEELQGKPLPEGVDPLRLELYLSDEDFQVVSLFQRVLEMKRDEFNTLPSWKQKNLKKSKGLF</sequence>
<feature type="compositionally biased region" description="Low complexity" evidence="9">
    <location>
        <begin position="92"/>
        <end position="103"/>
    </location>
</feature>
<dbReference type="GO" id="GO:0051014">
    <property type="term" value="P:actin filament severing"/>
    <property type="evidence" value="ECO:0000318"/>
    <property type="project" value="GO_Central"/>
</dbReference>
<keyword evidence="8" id="KW-0206">Cytoskeleton</keyword>
<dbReference type="Bgee" id="ENSLOCG00000011559">
    <property type="expression patterns" value="Expressed in zone of skin and 13 other cell types or tissues"/>
</dbReference>
<dbReference type="PANTHER" id="PTHR11977:SF87">
    <property type="entry name" value="SUPERVILLIN ISOFORM X1"/>
    <property type="match status" value="1"/>
</dbReference>
<comment type="subcellular location">
    <subcellularLocation>
        <location evidence="2">Cytoplasm</location>
        <location evidence="2">Cytoskeleton</location>
    </subcellularLocation>
    <subcellularLocation>
        <location evidence="1">Membrane</location>
        <topology evidence="1">Peripheral membrane protein</topology>
    </subcellularLocation>
</comment>
<evidence type="ECO:0000256" key="8">
    <source>
        <dbReference type="ARBA" id="ARBA00023212"/>
    </source>
</evidence>
<reference evidence="11" key="2">
    <citation type="submission" date="2025-08" db="UniProtKB">
        <authorList>
            <consortium name="Ensembl"/>
        </authorList>
    </citation>
    <scope>IDENTIFICATION</scope>
</reference>
<feature type="region of interest" description="Disordered" evidence="9">
    <location>
        <begin position="477"/>
        <end position="562"/>
    </location>
</feature>
<feature type="compositionally biased region" description="Low complexity" evidence="9">
    <location>
        <begin position="169"/>
        <end position="184"/>
    </location>
</feature>
<dbReference type="InterPro" id="IPR029006">
    <property type="entry name" value="ADF-H/Gelsolin-like_dom_sf"/>
</dbReference>
<dbReference type="SUPFAM" id="SSF47050">
    <property type="entry name" value="VHP, Villin headpiece domain"/>
    <property type="match status" value="1"/>
</dbReference>
<dbReference type="Pfam" id="PF00626">
    <property type="entry name" value="Gelsolin"/>
    <property type="match status" value="1"/>
</dbReference>
<feature type="compositionally biased region" description="Polar residues" evidence="9">
    <location>
        <begin position="487"/>
        <end position="496"/>
    </location>
</feature>
<dbReference type="Gene3D" id="1.10.950.10">
    <property type="entry name" value="Villin headpiece domain"/>
    <property type="match status" value="1"/>
</dbReference>
<dbReference type="GO" id="GO:0016020">
    <property type="term" value="C:membrane"/>
    <property type="evidence" value="ECO:0007669"/>
    <property type="project" value="UniProtKB-SubCell"/>
</dbReference>
<keyword evidence="4" id="KW-0963">Cytoplasm</keyword>
<reference evidence="11" key="3">
    <citation type="submission" date="2025-09" db="UniProtKB">
        <authorList>
            <consortium name="Ensembl"/>
        </authorList>
    </citation>
    <scope>IDENTIFICATION</scope>
</reference>
<dbReference type="CDD" id="cd11289">
    <property type="entry name" value="gelsolin_S2_like"/>
    <property type="match status" value="1"/>
</dbReference>
<dbReference type="GO" id="GO:0005546">
    <property type="term" value="F:phosphatidylinositol-4,5-bisphosphate binding"/>
    <property type="evidence" value="ECO:0000318"/>
    <property type="project" value="GO_Central"/>
</dbReference>
<dbReference type="GO" id="GO:0015629">
    <property type="term" value="C:actin cytoskeleton"/>
    <property type="evidence" value="ECO:0000318"/>
    <property type="project" value="GO_Central"/>
</dbReference>
<feature type="compositionally biased region" description="Low complexity" evidence="9">
    <location>
        <begin position="262"/>
        <end position="274"/>
    </location>
</feature>
<dbReference type="Gene3D" id="3.40.20.10">
    <property type="entry name" value="Severin"/>
    <property type="match status" value="5"/>
</dbReference>
<dbReference type="EMBL" id="AHAT01022980">
    <property type="status" value="NOT_ANNOTATED_CDS"/>
    <property type="molecule type" value="Genomic_DNA"/>
</dbReference>
<evidence type="ECO:0000256" key="2">
    <source>
        <dbReference type="ARBA" id="ARBA00004245"/>
    </source>
</evidence>
<dbReference type="eggNOG" id="KOG0445">
    <property type="taxonomic scope" value="Eukaryota"/>
</dbReference>
<dbReference type="InterPro" id="IPR003128">
    <property type="entry name" value="Villin_headpiece"/>
</dbReference>
<organism evidence="11 12">
    <name type="scientific">Lepisosteus oculatus</name>
    <name type="common">Spotted gar</name>
    <dbReference type="NCBI Taxonomy" id="7918"/>
    <lineage>
        <taxon>Eukaryota</taxon>
        <taxon>Metazoa</taxon>
        <taxon>Chordata</taxon>
        <taxon>Craniata</taxon>
        <taxon>Vertebrata</taxon>
        <taxon>Euteleostomi</taxon>
        <taxon>Actinopterygii</taxon>
        <taxon>Neopterygii</taxon>
        <taxon>Holostei</taxon>
        <taxon>Semionotiformes</taxon>
        <taxon>Lepisosteidae</taxon>
        <taxon>Lepisosteus</taxon>
    </lineage>
</organism>
<dbReference type="InterPro" id="IPR007122">
    <property type="entry name" value="Villin/Gelsolin"/>
</dbReference>
<accession>W5N0P6</accession>
<feature type="domain" description="HP" evidence="10">
    <location>
        <begin position="1683"/>
        <end position="1752"/>
    </location>
</feature>
<evidence type="ECO:0000256" key="9">
    <source>
        <dbReference type="SAM" id="MobiDB-lite"/>
    </source>
</evidence>
<evidence type="ECO:0000259" key="10">
    <source>
        <dbReference type="PROSITE" id="PS51089"/>
    </source>
</evidence>
<dbReference type="GO" id="GO:0008154">
    <property type="term" value="P:actin polymerization or depolymerization"/>
    <property type="evidence" value="ECO:0000318"/>
    <property type="project" value="GO_Central"/>
</dbReference>
<dbReference type="GO" id="GO:0005737">
    <property type="term" value="C:cytoplasm"/>
    <property type="evidence" value="ECO:0000318"/>
    <property type="project" value="GO_Central"/>
</dbReference>
<dbReference type="SMART" id="SM00153">
    <property type="entry name" value="VHP"/>
    <property type="match status" value="1"/>
</dbReference>
<evidence type="ECO:0000313" key="11">
    <source>
        <dbReference type="Ensembl" id="ENSLOCP00000014205.1"/>
    </source>
</evidence>
<dbReference type="EMBL" id="AHAT01022979">
    <property type="status" value="NOT_ANNOTATED_CDS"/>
    <property type="molecule type" value="Genomic_DNA"/>
</dbReference>
<proteinExistence type="inferred from homology"/>
<evidence type="ECO:0000256" key="1">
    <source>
        <dbReference type="ARBA" id="ARBA00004170"/>
    </source>
</evidence>
<feature type="compositionally biased region" description="Basic and acidic residues" evidence="9">
    <location>
        <begin position="497"/>
        <end position="506"/>
    </location>
</feature>
<comment type="similarity">
    <text evidence="3">Belongs to the villin/gelsolin family.</text>
</comment>